<feature type="non-terminal residue" evidence="5">
    <location>
        <position position="1"/>
    </location>
</feature>
<dbReference type="InterPro" id="IPR024087">
    <property type="entry name" value="Creatininase-like_sf"/>
</dbReference>
<gene>
    <name evidence="5" type="ORF">METZ01_LOCUS275544</name>
</gene>
<evidence type="ECO:0000313" key="5">
    <source>
        <dbReference type="EMBL" id="SVC22690.1"/>
    </source>
</evidence>
<keyword evidence="3" id="KW-0378">Hydrolase</keyword>
<keyword evidence="4" id="KW-0862">Zinc</keyword>
<dbReference type="GO" id="GO:0009231">
    <property type="term" value="P:riboflavin biosynthetic process"/>
    <property type="evidence" value="ECO:0007669"/>
    <property type="project" value="TreeGrafter"/>
</dbReference>
<dbReference type="GO" id="GO:0016811">
    <property type="term" value="F:hydrolase activity, acting on carbon-nitrogen (but not peptide) bonds, in linear amides"/>
    <property type="evidence" value="ECO:0007669"/>
    <property type="project" value="TreeGrafter"/>
</dbReference>
<dbReference type="AlphaFoldDB" id="A0A382KDV3"/>
<evidence type="ECO:0000256" key="1">
    <source>
        <dbReference type="ARBA" id="ARBA00001947"/>
    </source>
</evidence>
<dbReference type="SUPFAM" id="SSF102215">
    <property type="entry name" value="Creatininase"/>
    <property type="match status" value="1"/>
</dbReference>
<evidence type="ECO:0000256" key="4">
    <source>
        <dbReference type="ARBA" id="ARBA00022833"/>
    </source>
</evidence>
<accession>A0A382KDV3</accession>
<comment type="cofactor">
    <cofactor evidence="1">
        <name>Zn(2+)</name>
        <dbReference type="ChEBI" id="CHEBI:29105"/>
    </cofactor>
</comment>
<keyword evidence="2" id="KW-0479">Metal-binding</keyword>
<dbReference type="GO" id="GO:0046872">
    <property type="term" value="F:metal ion binding"/>
    <property type="evidence" value="ECO:0007669"/>
    <property type="project" value="UniProtKB-KW"/>
</dbReference>
<sequence length="256" mass="28631">VNLVTSGNRDRRVFVGDLTRKEFREKMEAGTIKAAIIPTAATEQHNEHLEMIHDTLHATYMAEQTALRLFPKVVVTSPVAVGVSEHWMQHIGTLTVRPEIFCEYVFDVCNSMKRAGINNLLILNGHGGNVKPLMRRIYEFRDRLGADVNIRFQSYWDVYDQDLVQKTMDNGRLPGHADEYETSTMMVLAPERVHADDIDNEPSKVASVEKGKALIEPVIAGVSALVEKMIAGEAIDQPPVTFRPEGPLHMVKGEAV</sequence>
<evidence type="ECO:0000256" key="2">
    <source>
        <dbReference type="ARBA" id="ARBA00022723"/>
    </source>
</evidence>
<reference evidence="5" key="1">
    <citation type="submission" date="2018-05" db="EMBL/GenBank/DDBJ databases">
        <authorList>
            <person name="Lanie J.A."/>
            <person name="Ng W.-L."/>
            <person name="Kazmierczak K.M."/>
            <person name="Andrzejewski T.M."/>
            <person name="Davidsen T.M."/>
            <person name="Wayne K.J."/>
            <person name="Tettelin H."/>
            <person name="Glass J.I."/>
            <person name="Rusch D."/>
            <person name="Podicherti R."/>
            <person name="Tsui H.-C.T."/>
            <person name="Winkler M.E."/>
        </authorList>
    </citation>
    <scope>NUCLEOTIDE SEQUENCE</scope>
</reference>
<evidence type="ECO:0000256" key="3">
    <source>
        <dbReference type="ARBA" id="ARBA00022801"/>
    </source>
</evidence>
<evidence type="ECO:0008006" key="6">
    <source>
        <dbReference type="Google" id="ProtNLM"/>
    </source>
</evidence>
<dbReference type="Gene3D" id="3.40.50.10310">
    <property type="entry name" value="Creatininase"/>
    <property type="match status" value="1"/>
</dbReference>
<name>A0A382KDV3_9ZZZZ</name>
<dbReference type="PANTHER" id="PTHR35005:SF1">
    <property type="entry name" value="2-AMINO-5-FORMYLAMINO-6-RIBOSYLAMINOPYRIMIDIN-4(3H)-ONE 5'-MONOPHOSPHATE DEFORMYLASE"/>
    <property type="match status" value="1"/>
</dbReference>
<dbReference type="InterPro" id="IPR003785">
    <property type="entry name" value="Creatininase/forma_Hydrolase"/>
</dbReference>
<dbReference type="EMBL" id="UINC01080078">
    <property type="protein sequence ID" value="SVC22690.1"/>
    <property type="molecule type" value="Genomic_DNA"/>
</dbReference>
<proteinExistence type="predicted"/>
<organism evidence="5">
    <name type="scientific">marine metagenome</name>
    <dbReference type="NCBI Taxonomy" id="408172"/>
    <lineage>
        <taxon>unclassified sequences</taxon>
        <taxon>metagenomes</taxon>
        <taxon>ecological metagenomes</taxon>
    </lineage>
</organism>
<dbReference type="PANTHER" id="PTHR35005">
    <property type="entry name" value="3-DEHYDRO-SCYLLO-INOSOSE HYDROLASE"/>
    <property type="match status" value="1"/>
</dbReference>
<dbReference type="Pfam" id="PF02633">
    <property type="entry name" value="Creatininase"/>
    <property type="match status" value="1"/>
</dbReference>
<protein>
    <recommendedName>
        <fullName evidence="6">Creatininase family protein</fullName>
    </recommendedName>
</protein>